<name>A0AAN8EGT7_9EURO</name>
<dbReference type="NCBIfam" id="TIGR04312">
    <property type="entry name" value="choice_anch_B"/>
    <property type="match status" value="1"/>
</dbReference>
<evidence type="ECO:0000313" key="3">
    <source>
        <dbReference type="Proteomes" id="UP001316803"/>
    </source>
</evidence>
<feature type="chain" id="PRO_5042830056" description="Regulatory P domain-containing protein" evidence="1">
    <location>
        <begin position="19"/>
        <end position="494"/>
    </location>
</feature>
<sequence>MKFFNCLALAASAALVGAAKFSQEEYDSGAVHESLMAKKFATWDRRRAEGTYNSEQYPSVDSFVECVNGVATVVPGDANNTFRCNNADLYNFKTHAMLGSFTGSGSGSWGWVSDDGREFAAIGQADGTAFVEIGPNGEIIYLGRLPQYSEIQRYSAWREIRGYKNYMIIGSEAYDHGVQIFDMTKLLDLDPANPKNFTLAEQTGHFLDYNMLPWGRLHNVVVNEELGYAAALGGTPRYNSSCASGLVYIDLKDPSNPTSPGCAGQDGYVHDAQCVVYRGPDTRYYGRDICYGYNEDTLTIYDATDKEGFNSSTVLSKLSYVGATYTHQGWLLDQNWQEYILLDDEYDEDEYAGPAADQYPVTYIIDIKNLENPIQTGYYKSKHFGVDHNQYVFDGLAYQSNYGIGLSVLDISGIPEDPTGGNVEEVAWFDVYPEDDAEPKGGVIDWVGTWSHWGGFPSGYIMVNTIERGVFVVKMKGFEGRARGKRHNAPRRIR</sequence>
<keyword evidence="3" id="KW-1185">Reference proteome</keyword>
<comment type="caution">
    <text evidence="2">The sequence shown here is derived from an EMBL/GenBank/DDBJ whole genome shotgun (WGS) entry which is preliminary data.</text>
</comment>
<organism evidence="2 3">
    <name type="scientific">Knufia fluminis</name>
    <dbReference type="NCBI Taxonomy" id="191047"/>
    <lineage>
        <taxon>Eukaryota</taxon>
        <taxon>Fungi</taxon>
        <taxon>Dikarya</taxon>
        <taxon>Ascomycota</taxon>
        <taxon>Pezizomycotina</taxon>
        <taxon>Eurotiomycetes</taxon>
        <taxon>Chaetothyriomycetidae</taxon>
        <taxon>Chaetothyriales</taxon>
        <taxon>Trichomeriaceae</taxon>
        <taxon>Knufia</taxon>
    </lineage>
</organism>
<dbReference type="PANTHER" id="PTHR38787:SF3">
    <property type="entry name" value="REGULATORY P DOMAIN-CONTAINING PROTEIN"/>
    <property type="match status" value="1"/>
</dbReference>
<gene>
    <name evidence="2" type="ORF">OHC33_005039</name>
</gene>
<dbReference type="GO" id="GO:0005576">
    <property type="term" value="C:extracellular region"/>
    <property type="evidence" value="ECO:0007669"/>
    <property type="project" value="TreeGrafter"/>
</dbReference>
<dbReference type="PANTHER" id="PTHR38787">
    <property type="entry name" value="REGULATORY P DOMAIN-CONTAINING PROTEIN"/>
    <property type="match status" value="1"/>
</dbReference>
<reference evidence="2 3" key="1">
    <citation type="submission" date="2022-12" db="EMBL/GenBank/DDBJ databases">
        <title>Genomic features and morphological characterization of a novel Knufia sp. strain isolated from spacecraft assembly facility.</title>
        <authorList>
            <person name="Teixeira M."/>
            <person name="Chander A.M."/>
            <person name="Stajich J.E."/>
            <person name="Venkateswaran K."/>
        </authorList>
    </citation>
    <scope>NUCLEOTIDE SEQUENCE [LARGE SCALE GENOMIC DNA]</scope>
    <source>
        <strain evidence="2 3">FJI-L2-BK-P2</strain>
    </source>
</reference>
<proteinExistence type="predicted"/>
<evidence type="ECO:0000313" key="2">
    <source>
        <dbReference type="EMBL" id="KAK5953770.1"/>
    </source>
</evidence>
<evidence type="ECO:0000256" key="1">
    <source>
        <dbReference type="SAM" id="SignalP"/>
    </source>
</evidence>
<dbReference type="AlphaFoldDB" id="A0AAN8EGT7"/>
<dbReference type="Proteomes" id="UP001316803">
    <property type="component" value="Unassembled WGS sequence"/>
</dbReference>
<keyword evidence="1" id="KW-0732">Signal</keyword>
<dbReference type="EMBL" id="JAKLMC020000010">
    <property type="protein sequence ID" value="KAK5953770.1"/>
    <property type="molecule type" value="Genomic_DNA"/>
</dbReference>
<feature type="signal peptide" evidence="1">
    <location>
        <begin position="1"/>
        <end position="18"/>
    </location>
</feature>
<evidence type="ECO:0008006" key="4">
    <source>
        <dbReference type="Google" id="ProtNLM"/>
    </source>
</evidence>
<protein>
    <recommendedName>
        <fullName evidence="4">Regulatory P domain-containing protein</fullName>
    </recommendedName>
</protein>
<accession>A0AAN8EGT7</accession>
<dbReference type="InterPro" id="IPR027589">
    <property type="entry name" value="Choice_anch_B"/>
</dbReference>